<reference evidence="3" key="2">
    <citation type="submission" date="2014-09" db="EMBL/GenBank/DDBJ databases">
        <authorList>
            <person name="Mudge J."/>
            <person name="Ramaraj T."/>
            <person name="Lindquist I.E."/>
            <person name="Bharti A.K."/>
            <person name="Sundararajan A."/>
            <person name="Cameron C.T."/>
            <person name="Woodward J.E."/>
            <person name="May G.D."/>
            <person name="Brubaker C."/>
            <person name="Broadhvest J."/>
            <person name="Wilkins T.A."/>
        </authorList>
    </citation>
    <scope>NUCLEOTIDE SEQUENCE</scope>
    <source>
        <strain evidence="3">cv. AKA8401</strain>
    </source>
</reference>
<accession>A0A0B0MXW9</accession>
<sequence>MEQIKNSEFYLYVSAMEQILATTLISLRYRADQKWRVLSPGIDYGADFSHQPYLCEILSPCIGYGADFSHRPYLSEVAREQILSPCIGYGADFSHQLHLSEVVREQDKDTDLIFLKL</sequence>
<gene>
    <name evidence="2" type="ORF">F383_23516</name>
    <name evidence="1" type="ORF">F383_33407</name>
</gene>
<proteinExistence type="predicted"/>
<organism evidence="1 3">
    <name type="scientific">Gossypium arboreum</name>
    <name type="common">Tree cotton</name>
    <name type="synonym">Gossypium nanking</name>
    <dbReference type="NCBI Taxonomy" id="29729"/>
    <lineage>
        <taxon>Eukaryota</taxon>
        <taxon>Viridiplantae</taxon>
        <taxon>Streptophyta</taxon>
        <taxon>Embryophyta</taxon>
        <taxon>Tracheophyta</taxon>
        <taxon>Spermatophyta</taxon>
        <taxon>Magnoliopsida</taxon>
        <taxon>eudicotyledons</taxon>
        <taxon>Gunneridae</taxon>
        <taxon>Pentapetalae</taxon>
        <taxon>rosids</taxon>
        <taxon>malvids</taxon>
        <taxon>Malvales</taxon>
        <taxon>Malvaceae</taxon>
        <taxon>Malvoideae</taxon>
        <taxon>Gossypium</taxon>
    </lineage>
</organism>
<dbReference type="AlphaFoldDB" id="A0A0B0MXW9"/>
<reference evidence="1" key="1">
    <citation type="submission" date="2014-09" db="EMBL/GenBank/DDBJ databases">
        <title>G. arboreum L. cv. AKA8401 A2 genome assembly version 1.0.</title>
        <authorList>
            <person name="Mudge J."/>
            <person name="Ramaraj T."/>
            <person name="Lindquist I.E."/>
            <person name="Bharti A.K."/>
            <person name="Sundararajan A."/>
            <person name="Cameron C.T."/>
            <person name="Woodward J.E."/>
            <person name="May G.D."/>
            <person name="Brubaker C."/>
            <person name="Broadhvest J."/>
            <person name="Wilkins T.A."/>
        </authorList>
    </citation>
    <scope>NUCLEOTIDE SEQUENCE</scope>
</reference>
<evidence type="ECO:0000313" key="2">
    <source>
        <dbReference type="EMBL" id="KHG18298.1"/>
    </source>
</evidence>
<protein>
    <submittedName>
        <fullName evidence="1">UDP-3-O-[3-hydroxymyristoyl] N-acetylglucosamine deacetylase</fullName>
    </submittedName>
</protein>
<evidence type="ECO:0000313" key="1">
    <source>
        <dbReference type="EMBL" id="KHG06958.1"/>
    </source>
</evidence>
<keyword evidence="3" id="KW-1185">Reference proteome</keyword>
<name>A0A0B0MXW9_GOSAR</name>
<evidence type="ECO:0000313" key="3">
    <source>
        <dbReference type="Proteomes" id="UP000032142"/>
    </source>
</evidence>
<dbReference type="EMBL" id="KN410265">
    <property type="protein sequence ID" value="KHG18298.1"/>
    <property type="molecule type" value="Genomic_DNA"/>
</dbReference>
<dbReference type="Proteomes" id="UP000032142">
    <property type="component" value="Unassembled WGS sequence"/>
</dbReference>
<dbReference type="EMBL" id="JRRC01463673">
    <property type="protein sequence ID" value="KHG06958.1"/>
    <property type="molecule type" value="Genomic_DNA"/>
</dbReference>